<feature type="transmembrane region" description="Helical" evidence="1">
    <location>
        <begin position="48"/>
        <end position="72"/>
    </location>
</feature>
<feature type="transmembrane region" description="Helical" evidence="1">
    <location>
        <begin position="124"/>
        <end position="143"/>
    </location>
</feature>
<dbReference type="InterPro" id="IPR035965">
    <property type="entry name" value="PAS-like_dom_sf"/>
</dbReference>
<evidence type="ECO:0000259" key="4">
    <source>
        <dbReference type="PROSITE" id="PS50887"/>
    </source>
</evidence>
<dbReference type="CDD" id="cd01949">
    <property type="entry name" value="GGDEF"/>
    <property type="match status" value="1"/>
</dbReference>
<dbReference type="PANTHER" id="PTHR44757:SF2">
    <property type="entry name" value="BIOFILM ARCHITECTURE MAINTENANCE PROTEIN MBAA"/>
    <property type="match status" value="1"/>
</dbReference>
<dbReference type="EMBL" id="BOOY01000036">
    <property type="protein sequence ID" value="GIJ05896.1"/>
    <property type="molecule type" value="Genomic_DNA"/>
</dbReference>
<evidence type="ECO:0000313" key="6">
    <source>
        <dbReference type="Proteomes" id="UP000652013"/>
    </source>
</evidence>
<dbReference type="InterPro" id="IPR001633">
    <property type="entry name" value="EAL_dom"/>
</dbReference>
<keyword evidence="1" id="KW-0812">Transmembrane</keyword>
<evidence type="ECO:0000259" key="2">
    <source>
        <dbReference type="PROSITE" id="PS50112"/>
    </source>
</evidence>
<dbReference type="SMART" id="SM00267">
    <property type="entry name" value="GGDEF"/>
    <property type="match status" value="1"/>
</dbReference>
<dbReference type="InterPro" id="IPR043128">
    <property type="entry name" value="Rev_trsase/Diguanyl_cyclase"/>
</dbReference>
<dbReference type="InterPro" id="IPR013656">
    <property type="entry name" value="PAS_4"/>
</dbReference>
<proteinExistence type="predicted"/>
<feature type="domain" description="EAL" evidence="3">
    <location>
        <begin position="486"/>
        <end position="743"/>
    </location>
</feature>
<dbReference type="PANTHER" id="PTHR44757">
    <property type="entry name" value="DIGUANYLATE CYCLASE DGCP"/>
    <property type="match status" value="1"/>
</dbReference>
<dbReference type="SMART" id="SM00052">
    <property type="entry name" value="EAL"/>
    <property type="match status" value="1"/>
</dbReference>
<dbReference type="NCBIfam" id="TIGR00254">
    <property type="entry name" value="GGDEF"/>
    <property type="match status" value="1"/>
</dbReference>
<feature type="domain" description="PAS" evidence="2">
    <location>
        <begin position="184"/>
        <end position="258"/>
    </location>
</feature>
<feature type="transmembrane region" description="Helical" evidence="1">
    <location>
        <begin position="102"/>
        <end position="119"/>
    </location>
</feature>
<dbReference type="InterPro" id="IPR029787">
    <property type="entry name" value="Nucleotide_cyclase"/>
</dbReference>
<gene>
    <name evidence="5" type="ORF">Sya03_52480</name>
</gene>
<evidence type="ECO:0000259" key="3">
    <source>
        <dbReference type="PROSITE" id="PS50883"/>
    </source>
</evidence>
<keyword evidence="6" id="KW-1185">Reference proteome</keyword>
<dbReference type="Pfam" id="PF08448">
    <property type="entry name" value="PAS_4"/>
    <property type="match status" value="1"/>
</dbReference>
<dbReference type="CDD" id="cd00130">
    <property type="entry name" value="PAS"/>
    <property type="match status" value="1"/>
</dbReference>
<dbReference type="Pfam" id="PF00563">
    <property type="entry name" value="EAL"/>
    <property type="match status" value="1"/>
</dbReference>
<feature type="domain" description="GGDEF" evidence="4">
    <location>
        <begin position="345"/>
        <end position="477"/>
    </location>
</feature>
<dbReference type="InterPro" id="IPR052155">
    <property type="entry name" value="Biofilm_reg_signaling"/>
</dbReference>
<dbReference type="FunFam" id="3.20.20.450:FF:000001">
    <property type="entry name" value="Cyclic di-GMP phosphodiesterase yahA"/>
    <property type="match status" value="1"/>
</dbReference>
<keyword evidence="1" id="KW-0472">Membrane</keyword>
<dbReference type="NCBIfam" id="TIGR00229">
    <property type="entry name" value="sensory_box"/>
    <property type="match status" value="1"/>
</dbReference>
<dbReference type="Gene3D" id="3.30.450.20">
    <property type="entry name" value="PAS domain"/>
    <property type="match status" value="1"/>
</dbReference>
<dbReference type="SUPFAM" id="SSF55073">
    <property type="entry name" value="Nucleotide cyclase"/>
    <property type="match status" value="1"/>
</dbReference>
<evidence type="ECO:0000313" key="5">
    <source>
        <dbReference type="EMBL" id="GIJ05896.1"/>
    </source>
</evidence>
<keyword evidence="1" id="KW-1133">Transmembrane helix</keyword>
<dbReference type="RefSeq" id="WP_203941071.1">
    <property type="nucleotide sequence ID" value="NZ_BAAAGJ010000003.1"/>
</dbReference>
<comment type="caution">
    <text evidence="5">The sequence shown here is derived from an EMBL/GenBank/DDBJ whole genome shotgun (WGS) entry which is preliminary data.</text>
</comment>
<dbReference type="Gene3D" id="3.20.20.450">
    <property type="entry name" value="EAL domain"/>
    <property type="match status" value="1"/>
</dbReference>
<evidence type="ECO:0000256" key="1">
    <source>
        <dbReference type="SAM" id="Phobius"/>
    </source>
</evidence>
<feature type="transmembrane region" description="Helical" evidence="1">
    <location>
        <begin position="149"/>
        <end position="171"/>
    </location>
</feature>
<sequence>MTWRLRRREVAEPDGAFRRLTGHAIGWLYIASAAVIIGYAPTVGSARPILAVLLALGVATLVCGAVMLWLPWQRWRRRWQILAVPPSLAISGFGNWMDPNPYLAGISFFVLAVWAGTALRRGTVLALSPLFLAAYWLPLAIVADDPRLASSAVTCTVICVVTGECLAWLTARLHELQARLREHDERRFQALVAASSDTTILFDPQGRTTYVSPSAQRMLGRPAEALQGRTVQAVIADHVHPDDAAAVRRALRLLSAGRGSAKVMRFRVQHTDGTVRHIEGVGRDLLADEAVNGVLINLRDVSDRVELERAERHRATHDALTELPNRELLTATITTWCKQAGDAQLDVSLVFLDLDRFKAVNDRWGHSIGDELLCAVASRLSAIVRSEDLVCRIGADEFVIALASPDHTALAESLALRLLDAFGEPFELSVGDIEITPSIGIAESSGPADALDLIRDADTAMYRAKGSGRNSYAVFTEAMRDQARRRADLEQALRAALKQGELSVQYQPIIDLTTGALSGFEALMRWNHPELGMVSPLEFIPIAEDTGLIVASGAWLLEEAATQLAQWRSERPAGAPPVHMSVNVSVRQLRNAALVDVVRDVLQRTGLPADALWLELTESGVFEDLDLSLATLRELRELGVVLCIDDFGTGYSSLTYLRQFPASIVKIDRSFVSGIGVNPDDEAIVRTVIAMAHALGQQVVAEGIETSEHRDWLRRQGCDFGQGYLYSPPRPAQAQRSWIVEQQSAHASGLT</sequence>
<dbReference type="SUPFAM" id="SSF55785">
    <property type="entry name" value="PYP-like sensor domain (PAS domain)"/>
    <property type="match status" value="1"/>
</dbReference>
<accession>A0A8J3YBW7</accession>
<dbReference type="InterPro" id="IPR035919">
    <property type="entry name" value="EAL_sf"/>
</dbReference>
<dbReference type="Proteomes" id="UP000652013">
    <property type="component" value="Unassembled WGS sequence"/>
</dbReference>
<protein>
    <submittedName>
        <fullName evidence="5">Uncharacterized protein</fullName>
    </submittedName>
</protein>
<dbReference type="PROSITE" id="PS50112">
    <property type="entry name" value="PAS"/>
    <property type="match status" value="1"/>
</dbReference>
<feature type="transmembrane region" description="Helical" evidence="1">
    <location>
        <begin position="20"/>
        <end position="42"/>
    </location>
</feature>
<dbReference type="AlphaFoldDB" id="A0A8J3YBW7"/>
<reference evidence="5" key="1">
    <citation type="submission" date="2021-01" db="EMBL/GenBank/DDBJ databases">
        <title>Whole genome shotgun sequence of Spirilliplanes yamanashiensis NBRC 15828.</title>
        <authorList>
            <person name="Komaki H."/>
            <person name="Tamura T."/>
        </authorList>
    </citation>
    <scope>NUCLEOTIDE SEQUENCE</scope>
    <source>
        <strain evidence="5">NBRC 15828</strain>
    </source>
</reference>
<dbReference type="PROSITE" id="PS50887">
    <property type="entry name" value="GGDEF"/>
    <property type="match status" value="1"/>
</dbReference>
<dbReference type="InterPro" id="IPR000014">
    <property type="entry name" value="PAS"/>
</dbReference>
<name>A0A8J3YBW7_9ACTN</name>
<dbReference type="Gene3D" id="3.30.70.270">
    <property type="match status" value="1"/>
</dbReference>
<dbReference type="CDD" id="cd01948">
    <property type="entry name" value="EAL"/>
    <property type="match status" value="1"/>
</dbReference>
<dbReference type="InterPro" id="IPR000160">
    <property type="entry name" value="GGDEF_dom"/>
</dbReference>
<dbReference type="SUPFAM" id="SSF141868">
    <property type="entry name" value="EAL domain-like"/>
    <property type="match status" value="1"/>
</dbReference>
<dbReference type="Pfam" id="PF00990">
    <property type="entry name" value="GGDEF"/>
    <property type="match status" value="1"/>
</dbReference>
<dbReference type="SMART" id="SM00091">
    <property type="entry name" value="PAS"/>
    <property type="match status" value="1"/>
</dbReference>
<organism evidence="5 6">
    <name type="scientific">Spirilliplanes yamanashiensis</name>
    <dbReference type="NCBI Taxonomy" id="42233"/>
    <lineage>
        <taxon>Bacteria</taxon>
        <taxon>Bacillati</taxon>
        <taxon>Actinomycetota</taxon>
        <taxon>Actinomycetes</taxon>
        <taxon>Micromonosporales</taxon>
        <taxon>Micromonosporaceae</taxon>
        <taxon>Spirilliplanes</taxon>
    </lineage>
</organism>
<dbReference type="PROSITE" id="PS50883">
    <property type="entry name" value="EAL"/>
    <property type="match status" value="1"/>
</dbReference>